<evidence type="ECO:0000313" key="12">
    <source>
        <dbReference type="Proteomes" id="UP000236161"/>
    </source>
</evidence>
<evidence type="ECO:0000259" key="10">
    <source>
        <dbReference type="PROSITE" id="PS50893"/>
    </source>
</evidence>
<dbReference type="InterPro" id="IPR017871">
    <property type="entry name" value="ABC_transporter-like_CS"/>
</dbReference>
<feature type="transmembrane region" description="Helical" evidence="9">
    <location>
        <begin position="429"/>
        <end position="455"/>
    </location>
</feature>
<dbReference type="GO" id="GO:0005524">
    <property type="term" value="F:ATP binding"/>
    <property type="evidence" value="ECO:0007669"/>
    <property type="project" value="UniProtKB-KW"/>
</dbReference>
<dbReference type="Proteomes" id="UP000236161">
    <property type="component" value="Unassembled WGS sequence"/>
</dbReference>
<keyword evidence="4" id="KW-0547">Nucleotide-binding</keyword>
<keyword evidence="6 9" id="KW-1133">Transmembrane helix</keyword>
<keyword evidence="7 9" id="KW-0472">Membrane</keyword>
<evidence type="ECO:0000256" key="8">
    <source>
        <dbReference type="SAM" id="MobiDB-lite"/>
    </source>
</evidence>
<feature type="compositionally biased region" description="Pro residues" evidence="8">
    <location>
        <begin position="1"/>
        <end position="12"/>
    </location>
</feature>
<evidence type="ECO:0000256" key="4">
    <source>
        <dbReference type="ARBA" id="ARBA00022741"/>
    </source>
</evidence>
<keyword evidence="2" id="KW-0813">Transport</keyword>
<organism evidence="11 12">
    <name type="scientific">Apostasia shenzhenica</name>
    <dbReference type="NCBI Taxonomy" id="1088818"/>
    <lineage>
        <taxon>Eukaryota</taxon>
        <taxon>Viridiplantae</taxon>
        <taxon>Streptophyta</taxon>
        <taxon>Embryophyta</taxon>
        <taxon>Tracheophyta</taxon>
        <taxon>Spermatophyta</taxon>
        <taxon>Magnoliopsida</taxon>
        <taxon>Liliopsida</taxon>
        <taxon>Asparagales</taxon>
        <taxon>Orchidaceae</taxon>
        <taxon>Apostasioideae</taxon>
        <taxon>Apostasia</taxon>
    </lineage>
</organism>
<evidence type="ECO:0000256" key="6">
    <source>
        <dbReference type="ARBA" id="ARBA00022989"/>
    </source>
</evidence>
<dbReference type="PROSITE" id="PS50893">
    <property type="entry name" value="ABC_TRANSPORTER_2"/>
    <property type="match status" value="1"/>
</dbReference>
<evidence type="ECO:0000256" key="3">
    <source>
        <dbReference type="ARBA" id="ARBA00022692"/>
    </source>
</evidence>
<dbReference type="SUPFAM" id="SSF52540">
    <property type="entry name" value="P-loop containing nucleoside triphosphate hydrolases"/>
    <property type="match status" value="1"/>
</dbReference>
<dbReference type="STRING" id="1088818.A0A2I0AFY5"/>
<accession>A0A2I0AFY5</accession>
<dbReference type="InterPro" id="IPR013525">
    <property type="entry name" value="ABC2_TM"/>
</dbReference>
<dbReference type="PANTHER" id="PTHR48041:SF27">
    <property type="entry name" value="ABC TRANSPORTER G FAMILY MEMBER 8"/>
    <property type="match status" value="1"/>
</dbReference>
<protein>
    <submittedName>
        <fullName evidence="11">ABC transporter G family member 8</fullName>
    </submittedName>
</protein>
<dbReference type="PANTHER" id="PTHR48041">
    <property type="entry name" value="ABC TRANSPORTER G FAMILY MEMBER 28"/>
    <property type="match status" value="1"/>
</dbReference>
<feature type="domain" description="ABC transporter" evidence="10">
    <location>
        <begin position="33"/>
        <end position="282"/>
    </location>
</feature>
<dbReference type="GO" id="GO:0140359">
    <property type="term" value="F:ABC-type transporter activity"/>
    <property type="evidence" value="ECO:0007669"/>
    <property type="project" value="InterPro"/>
</dbReference>
<keyword evidence="12" id="KW-1185">Reference proteome</keyword>
<dbReference type="InterPro" id="IPR003593">
    <property type="entry name" value="AAA+_ATPase"/>
</dbReference>
<feature type="transmembrane region" description="Helical" evidence="9">
    <location>
        <begin position="586"/>
        <end position="608"/>
    </location>
</feature>
<feature type="transmembrane region" description="Helical" evidence="9">
    <location>
        <begin position="386"/>
        <end position="408"/>
    </location>
</feature>
<dbReference type="InterPro" id="IPR003439">
    <property type="entry name" value="ABC_transporter-like_ATP-bd"/>
</dbReference>
<evidence type="ECO:0000313" key="11">
    <source>
        <dbReference type="EMBL" id="PKA54463.1"/>
    </source>
</evidence>
<dbReference type="GO" id="GO:0016887">
    <property type="term" value="F:ATP hydrolysis activity"/>
    <property type="evidence" value="ECO:0007669"/>
    <property type="project" value="InterPro"/>
</dbReference>
<dbReference type="AlphaFoldDB" id="A0A2I0AFY5"/>
<dbReference type="OrthoDB" id="66620at2759"/>
<gene>
    <name evidence="11" type="primary">ABCG8</name>
    <name evidence="11" type="ORF">AXF42_Ash000296</name>
</gene>
<feature type="region of interest" description="Disordered" evidence="8">
    <location>
        <begin position="1"/>
        <end position="27"/>
    </location>
</feature>
<keyword evidence="5" id="KW-0067">ATP-binding</keyword>
<dbReference type="SMART" id="SM00382">
    <property type="entry name" value="AAA"/>
    <property type="match status" value="1"/>
</dbReference>
<proteinExistence type="predicted"/>
<dbReference type="PROSITE" id="PS00211">
    <property type="entry name" value="ABC_TRANSPORTER_1"/>
    <property type="match status" value="1"/>
</dbReference>
<feature type="transmembrane region" description="Helical" evidence="9">
    <location>
        <begin position="461"/>
        <end position="485"/>
    </location>
</feature>
<evidence type="ECO:0000256" key="9">
    <source>
        <dbReference type="SAM" id="Phobius"/>
    </source>
</evidence>
<sequence length="616" mass="67399">MKQPPPYRPPSPASTGDISPPSLPSPPDAGYVLSARSIYYAKPPSPFSSLSLLLTHPAAAPTSFILRDVSLSAHPGEILAIAGPSGAGKSTLLDILASRLLPTSGSLLLNSSPLHRPSFRRLSAYLPQQDSFLPLLTVFESFIFTARLLLPPSAAAATATALLADLRLSHLADTPLPGPLSGGERRRVSVGLSLLRDPAILLLDEPTSGLDSSSALLLVRSLRRAAASPRRTAVVLSIHQPSSQLLSAFDSVLLLCRGSVLHHGDLCSLSSFLSSSGFPLPSNLNPLEFALEILPLLRCPSPPLPAPPKPHNHHLHFRHCPIEPELHYPSNRLREIALLHGRFWKIIYRSRQLLLTNTLEALIVGILLGTIYINAGDGEQGKVKRLGFFAFSLTFLLSSTTETLPIFVTERPILLREVSSGIYRLSSHLIATTLVFLPYLLAISVLYSSSVYFLVGLCSSWQAFASFVLTVWAVVLAANSFVLFVSSVAPDYIAGTSLVTLALAGFFLFSGYFLRRERMPSYWIFMHYLSPYRYALDAMVENEYGCEKGRCFGWEEEEEGGGGGRRCRLKGSDVLRERGLTEGGKWVGLQVLIGYFVLYRVLYLLVLLRRAGRCKR</sequence>
<dbReference type="Gene3D" id="3.40.50.300">
    <property type="entry name" value="P-loop containing nucleotide triphosphate hydrolases"/>
    <property type="match status" value="1"/>
</dbReference>
<evidence type="ECO:0000256" key="1">
    <source>
        <dbReference type="ARBA" id="ARBA00004141"/>
    </source>
</evidence>
<feature type="transmembrane region" description="Helical" evidence="9">
    <location>
        <begin position="492"/>
        <end position="514"/>
    </location>
</feature>
<evidence type="ECO:0000256" key="7">
    <source>
        <dbReference type="ARBA" id="ARBA00023136"/>
    </source>
</evidence>
<dbReference type="Pfam" id="PF00005">
    <property type="entry name" value="ABC_tran"/>
    <property type="match status" value="1"/>
</dbReference>
<evidence type="ECO:0000256" key="2">
    <source>
        <dbReference type="ARBA" id="ARBA00022448"/>
    </source>
</evidence>
<dbReference type="Pfam" id="PF01061">
    <property type="entry name" value="ABC2_membrane"/>
    <property type="match status" value="1"/>
</dbReference>
<dbReference type="EMBL" id="KZ451982">
    <property type="protein sequence ID" value="PKA54463.1"/>
    <property type="molecule type" value="Genomic_DNA"/>
</dbReference>
<reference evidence="11 12" key="1">
    <citation type="journal article" date="2017" name="Nature">
        <title>The Apostasia genome and the evolution of orchids.</title>
        <authorList>
            <person name="Zhang G.Q."/>
            <person name="Liu K.W."/>
            <person name="Li Z."/>
            <person name="Lohaus R."/>
            <person name="Hsiao Y.Y."/>
            <person name="Niu S.C."/>
            <person name="Wang J.Y."/>
            <person name="Lin Y.C."/>
            <person name="Xu Q."/>
            <person name="Chen L.J."/>
            <person name="Yoshida K."/>
            <person name="Fujiwara S."/>
            <person name="Wang Z.W."/>
            <person name="Zhang Y.Q."/>
            <person name="Mitsuda N."/>
            <person name="Wang M."/>
            <person name="Liu G.H."/>
            <person name="Pecoraro L."/>
            <person name="Huang H.X."/>
            <person name="Xiao X.J."/>
            <person name="Lin M."/>
            <person name="Wu X.Y."/>
            <person name="Wu W.L."/>
            <person name="Chen Y.Y."/>
            <person name="Chang S.B."/>
            <person name="Sakamoto S."/>
            <person name="Ohme-Takagi M."/>
            <person name="Yagi M."/>
            <person name="Zeng S.J."/>
            <person name="Shen C.Y."/>
            <person name="Yeh C.M."/>
            <person name="Luo Y.B."/>
            <person name="Tsai W.C."/>
            <person name="Van de Peer Y."/>
            <person name="Liu Z.J."/>
        </authorList>
    </citation>
    <scope>NUCLEOTIDE SEQUENCE [LARGE SCALE GENOMIC DNA]</scope>
    <source>
        <strain evidence="12">cv. Shenzhen</strain>
        <tissue evidence="11">Stem</tissue>
    </source>
</reference>
<dbReference type="InterPro" id="IPR027417">
    <property type="entry name" value="P-loop_NTPase"/>
</dbReference>
<dbReference type="InterPro" id="IPR050352">
    <property type="entry name" value="ABCG_transporters"/>
</dbReference>
<name>A0A2I0AFY5_9ASPA</name>
<evidence type="ECO:0000256" key="5">
    <source>
        <dbReference type="ARBA" id="ARBA00022840"/>
    </source>
</evidence>
<dbReference type="GO" id="GO:0016020">
    <property type="term" value="C:membrane"/>
    <property type="evidence" value="ECO:0007669"/>
    <property type="project" value="UniProtKB-SubCell"/>
</dbReference>
<comment type="subcellular location">
    <subcellularLocation>
        <location evidence="1">Membrane</location>
        <topology evidence="1">Multi-pass membrane protein</topology>
    </subcellularLocation>
</comment>
<keyword evidence="3 9" id="KW-0812">Transmembrane</keyword>
<dbReference type="FunFam" id="3.40.50.300:FF:001473">
    <property type="entry name" value="ATP-binding cassette transporter"/>
    <property type="match status" value="1"/>
</dbReference>
<feature type="transmembrane region" description="Helical" evidence="9">
    <location>
        <begin position="353"/>
        <end position="374"/>
    </location>
</feature>